<feature type="compositionally biased region" description="Polar residues" evidence="2">
    <location>
        <begin position="597"/>
        <end position="613"/>
    </location>
</feature>
<keyword evidence="4" id="KW-1185">Reference proteome</keyword>
<evidence type="ECO:0000313" key="4">
    <source>
        <dbReference type="Proteomes" id="UP000070544"/>
    </source>
</evidence>
<keyword evidence="1" id="KW-0175">Coiled coil</keyword>
<sequence length="730" mass="79714">MQKFKQKRENNLEVEFKIQIRLARNTLQGIKRRLEGHNAEKKRQIVRLLKESNIEGAKQIALLVAKDTEAANLWTRLQTILDTINNKVSMIVAEKRFTKLDPEVQRALVVICVNAKEQGILQESHGKLKKVIEDRYTEVKRATQRSDVRDSILSEYRPATPTEEDIYNLFDLVWDDSAGIKKTWDRPTREDLAVEELNPDQFIAPTVVQFEVPKLEQNTKPLPEPHPEPAPQEPSKSSDPSKVWYIRSEVGHGDGPTYREQTQPPTSIFHTHGNGNLSGPNVGAPVGAAQFGDVMGPGATVPAGPSQDMGAPRPDPSQPIYNFDAHVEATVSSLPPNLQRSCSELLDAIRYGDYMRLQMYLANVLKGEIPRGTAMARVAAPEMAMLAALAEGNNYMHISQEITQYLPPGYPPYMFEVQPWPGESHWDQQQHLGTNEAHNGHHGTAAYSPTIAHNGQSGARAPSPMNMSTLPDLVSLEEELAGALDRGDLLYVSATMELEENARVLATHREFLMWVEERVEAMDPTEDTDYVLSLVRSQLAMSPMTSLPVTPPPGRFLGLASDPPDITIQPPSGSLPASTAQSKAPRPRVSSRTSPPQEQFSPNQLMDQLTGLNINGRVPTPEPTSPVSPSVIQRPGSSARAAFPNPPRTAAEVKALFPEPPTSIPGTRARGTSPVNPDRGRSSGPSTAPSSGGASPALAKKSVASSGALSLGSSGADLDELRRMLASMKQ</sequence>
<gene>
    <name evidence="3" type="ORF">M427DRAFT_131832</name>
</gene>
<feature type="compositionally biased region" description="Pro residues" evidence="2">
    <location>
        <begin position="222"/>
        <end position="232"/>
    </location>
</feature>
<dbReference type="AlphaFoldDB" id="A0A139ATR6"/>
<evidence type="ECO:0000256" key="2">
    <source>
        <dbReference type="SAM" id="MobiDB-lite"/>
    </source>
</evidence>
<accession>A0A139ATR6</accession>
<feature type="region of interest" description="Disordered" evidence="2">
    <location>
        <begin position="657"/>
        <end position="717"/>
    </location>
</feature>
<feature type="region of interest" description="Disordered" evidence="2">
    <location>
        <begin position="545"/>
        <end position="645"/>
    </location>
</feature>
<feature type="compositionally biased region" description="Polar residues" evidence="2">
    <location>
        <begin position="569"/>
        <end position="582"/>
    </location>
</feature>
<feature type="region of interest" description="Disordered" evidence="2">
    <location>
        <begin position="217"/>
        <end position="240"/>
    </location>
</feature>
<feature type="compositionally biased region" description="Low complexity" evidence="2">
    <location>
        <begin position="682"/>
        <end position="716"/>
    </location>
</feature>
<feature type="coiled-coil region" evidence="1">
    <location>
        <begin position="20"/>
        <end position="51"/>
    </location>
</feature>
<dbReference type="OrthoDB" id="10516254at2759"/>
<organism evidence="3 4">
    <name type="scientific">Gonapodya prolifera (strain JEL478)</name>
    <name type="common">Monoblepharis prolifera</name>
    <dbReference type="NCBI Taxonomy" id="1344416"/>
    <lineage>
        <taxon>Eukaryota</taxon>
        <taxon>Fungi</taxon>
        <taxon>Fungi incertae sedis</taxon>
        <taxon>Chytridiomycota</taxon>
        <taxon>Chytridiomycota incertae sedis</taxon>
        <taxon>Monoblepharidomycetes</taxon>
        <taxon>Monoblepharidales</taxon>
        <taxon>Gonapodyaceae</taxon>
        <taxon>Gonapodya</taxon>
    </lineage>
</organism>
<evidence type="ECO:0000313" key="3">
    <source>
        <dbReference type="EMBL" id="KXS19885.1"/>
    </source>
</evidence>
<name>A0A139ATR6_GONPJ</name>
<reference evidence="3 4" key="1">
    <citation type="journal article" date="2015" name="Genome Biol. Evol.">
        <title>Phylogenomic analyses indicate that early fungi evolved digesting cell walls of algal ancestors of land plants.</title>
        <authorList>
            <person name="Chang Y."/>
            <person name="Wang S."/>
            <person name="Sekimoto S."/>
            <person name="Aerts A.L."/>
            <person name="Choi C."/>
            <person name="Clum A."/>
            <person name="LaButti K.M."/>
            <person name="Lindquist E.A."/>
            <person name="Yee Ngan C."/>
            <person name="Ohm R.A."/>
            <person name="Salamov A.A."/>
            <person name="Grigoriev I.V."/>
            <person name="Spatafora J.W."/>
            <person name="Berbee M.L."/>
        </authorList>
    </citation>
    <scope>NUCLEOTIDE SEQUENCE [LARGE SCALE GENOMIC DNA]</scope>
    <source>
        <strain evidence="3 4">JEL478</strain>
    </source>
</reference>
<dbReference type="Proteomes" id="UP000070544">
    <property type="component" value="Unassembled WGS sequence"/>
</dbReference>
<proteinExistence type="predicted"/>
<dbReference type="EMBL" id="KQ965737">
    <property type="protein sequence ID" value="KXS19885.1"/>
    <property type="molecule type" value="Genomic_DNA"/>
</dbReference>
<protein>
    <submittedName>
        <fullName evidence="3">Uncharacterized protein</fullName>
    </submittedName>
</protein>
<feature type="compositionally biased region" description="Low complexity" evidence="2">
    <location>
        <begin position="587"/>
        <end position="596"/>
    </location>
</feature>
<evidence type="ECO:0000256" key="1">
    <source>
        <dbReference type="SAM" id="Coils"/>
    </source>
</evidence>